<keyword evidence="2" id="KW-1185">Reference proteome</keyword>
<dbReference type="NCBIfam" id="TIGR01634">
    <property type="entry name" value="tail_P2_I"/>
    <property type="match status" value="1"/>
</dbReference>
<name>A0A348AJ17_9FIRM</name>
<protein>
    <submittedName>
        <fullName evidence="1">Phage tail protein</fullName>
    </submittedName>
</protein>
<sequence length="251" mass="27570">MATNIAQIRLLDLVPPSIRNNSTVQAAAQALDRELQAVTAAIPLTVLFARIDVLPEEVLDVLAWQLHVDFYEPVGFSIEKKRALIKQSIAWHRHKGTPWAVEQVVSAAFANAEVVEWFDYDGDPYRFKIRTIDSLTDDAAYSGLVRAINTVKNTRSWLDGIQIKREISIGGEGQKSLYFGFLSGQGGKKTIGLPLPRQANISRNIGIASRKGGQIQINISRPSIAPTTLFAGVFMRRGGTITIGRRSSGTV</sequence>
<dbReference type="Pfam" id="PF09684">
    <property type="entry name" value="Tail_P2_I"/>
    <property type="match status" value="1"/>
</dbReference>
<dbReference type="Proteomes" id="UP000276437">
    <property type="component" value="Chromosome"/>
</dbReference>
<dbReference type="InterPro" id="IPR006521">
    <property type="entry name" value="Tail_protein_I"/>
</dbReference>
<organism evidence="1 2">
    <name type="scientific">Methylomusa anaerophila</name>
    <dbReference type="NCBI Taxonomy" id="1930071"/>
    <lineage>
        <taxon>Bacteria</taxon>
        <taxon>Bacillati</taxon>
        <taxon>Bacillota</taxon>
        <taxon>Negativicutes</taxon>
        <taxon>Selenomonadales</taxon>
        <taxon>Sporomusaceae</taxon>
        <taxon>Methylomusa</taxon>
    </lineage>
</organism>
<dbReference type="KEGG" id="mana:MAMMFC1_01733"/>
<gene>
    <name evidence="1" type="ORF">MAMMFC1_01733</name>
</gene>
<proteinExistence type="predicted"/>
<dbReference type="EMBL" id="AP018449">
    <property type="protein sequence ID" value="BBB91065.1"/>
    <property type="molecule type" value="Genomic_DNA"/>
</dbReference>
<evidence type="ECO:0000313" key="1">
    <source>
        <dbReference type="EMBL" id="BBB91065.1"/>
    </source>
</evidence>
<accession>A0A348AJ17</accession>
<reference evidence="1 2" key="1">
    <citation type="journal article" date="2018" name="Int. J. Syst. Evol. Microbiol.">
        <title>Methylomusa anaerophila gen. nov., sp. nov., an anaerobic methanol-utilizing bacterium isolated from a microbial fuel cell.</title>
        <authorList>
            <person name="Amano N."/>
            <person name="Yamamuro A."/>
            <person name="Miyahara M."/>
            <person name="Kouzuma A."/>
            <person name="Abe T."/>
            <person name="Watanabe K."/>
        </authorList>
    </citation>
    <scope>NUCLEOTIDE SEQUENCE [LARGE SCALE GENOMIC DNA]</scope>
    <source>
        <strain evidence="1 2">MMFC1</strain>
    </source>
</reference>
<evidence type="ECO:0000313" key="2">
    <source>
        <dbReference type="Proteomes" id="UP000276437"/>
    </source>
</evidence>
<dbReference type="AlphaFoldDB" id="A0A348AJ17"/>